<dbReference type="EMBL" id="JAIBSC010000017">
    <property type="protein sequence ID" value="KAH1908763.1"/>
    <property type="molecule type" value="Genomic_DNA"/>
</dbReference>
<name>A0A9P8NLL5_ASPFM</name>
<proteinExistence type="predicted"/>
<evidence type="ECO:0000256" key="1">
    <source>
        <dbReference type="SAM" id="MobiDB-lite"/>
    </source>
</evidence>
<evidence type="ECO:0000313" key="3">
    <source>
        <dbReference type="Proteomes" id="UP000813423"/>
    </source>
</evidence>
<protein>
    <submittedName>
        <fullName evidence="2">Uncharacterized protein</fullName>
    </submittedName>
</protein>
<accession>A0A9P8NLL5</accession>
<sequence length="82" mass="9032">MADPAEESAKRSSPPPEQPSSTDHDTKDTEEGIHSKPNRPRISSTELREKLLRERLVAMRRTASHDKVGGNTTASKQHTVGT</sequence>
<reference evidence="2" key="1">
    <citation type="submission" date="2021-08" db="EMBL/GenBank/DDBJ databases">
        <title>Global Aspergillus fumigatus from environmental and clinical sources.</title>
        <authorList>
            <person name="Barber A."/>
            <person name="Sae-Ong T."/>
        </authorList>
    </citation>
    <scope>NUCLEOTIDE SEQUENCE</scope>
    <source>
        <strain evidence="2">NRZ-2016-071</strain>
    </source>
</reference>
<dbReference type="Proteomes" id="UP000813423">
    <property type="component" value="Unassembled WGS sequence"/>
</dbReference>
<feature type="compositionally biased region" description="Polar residues" evidence="1">
    <location>
        <begin position="70"/>
        <end position="82"/>
    </location>
</feature>
<evidence type="ECO:0000313" key="2">
    <source>
        <dbReference type="EMBL" id="KAH1908763.1"/>
    </source>
</evidence>
<feature type="compositionally biased region" description="Basic and acidic residues" evidence="1">
    <location>
        <begin position="46"/>
        <end position="68"/>
    </location>
</feature>
<organism evidence="2 3">
    <name type="scientific">Aspergillus fumigatus</name>
    <name type="common">Neosartorya fumigata</name>
    <dbReference type="NCBI Taxonomy" id="746128"/>
    <lineage>
        <taxon>Eukaryota</taxon>
        <taxon>Fungi</taxon>
        <taxon>Dikarya</taxon>
        <taxon>Ascomycota</taxon>
        <taxon>Pezizomycotina</taxon>
        <taxon>Eurotiomycetes</taxon>
        <taxon>Eurotiomycetidae</taxon>
        <taxon>Eurotiales</taxon>
        <taxon>Aspergillaceae</taxon>
        <taxon>Aspergillus</taxon>
        <taxon>Aspergillus subgen. Fumigati</taxon>
    </lineage>
</organism>
<feature type="compositionally biased region" description="Basic and acidic residues" evidence="1">
    <location>
        <begin position="22"/>
        <end position="34"/>
    </location>
</feature>
<feature type="region of interest" description="Disordered" evidence="1">
    <location>
        <begin position="1"/>
        <end position="82"/>
    </location>
</feature>
<gene>
    <name evidence="2" type="ORF">KXV57_002642</name>
</gene>
<dbReference type="AlphaFoldDB" id="A0A9P8NLL5"/>
<comment type="caution">
    <text evidence="2">The sequence shown here is derived from an EMBL/GenBank/DDBJ whole genome shotgun (WGS) entry which is preliminary data.</text>
</comment>